<dbReference type="Proteomes" id="UP000183766">
    <property type="component" value="Unassembled WGS sequence"/>
</dbReference>
<reference evidence="2" key="1">
    <citation type="submission" date="2016-10" db="EMBL/GenBank/DDBJ databases">
        <authorList>
            <person name="Varghese N."/>
            <person name="Submissions S."/>
        </authorList>
    </citation>
    <scope>NUCLEOTIDE SEQUENCE [LARGE SCALE GENOMIC DNA]</scope>
    <source>
        <strain evidence="2">NLAE-zl-C202</strain>
    </source>
</reference>
<proteinExistence type="predicted"/>
<name>A0A1I4X3A1_9BACE</name>
<dbReference type="RefSeq" id="WP_074910396.1">
    <property type="nucleotide sequence ID" value="NZ_FOUM01000024.1"/>
</dbReference>
<gene>
    <name evidence="1" type="ORF">SAMN05216250_12411</name>
</gene>
<dbReference type="EMBL" id="FOUM01000024">
    <property type="protein sequence ID" value="SFN19830.1"/>
    <property type="molecule type" value="Genomic_DNA"/>
</dbReference>
<accession>A0A1I4X3A1</accession>
<sequence>MRELFQVLDREDRISILKLLSLLIKESNKTTYNDNSDWILAFNEAGFRTDDININEILSNVDMDVYNVPLEDWQVQALNSICFLENILIFRYVPDNEPKEAVYIQREAETYRKIDKYRPFPLCPLPLMPEEVVRIMTYRASKLFGNDTNIWFDAEHLRITLSKGFDNSYISFNDQTNEFNIWFEDSFMRFIDGPDWNTINSERTTMFVNKWFKSGTTIVLDKLFEGFSSNGLDIRYNANVGLGLHIIINLNKYQ</sequence>
<evidence type="ECO:0000313" key="1">
    <source>
        <dbReference type="EMBL" id="SFN19830.1"/>
    </source>
</evidence>
<evidence type="ECO:0000313" key="2">
    <source>
        <dbReference type="Proteomes" id="UP000183766"/>
    </source>
</evidence>
<organism evidence="1 2">
    <name type="scientific">Bacteroides xylanisolvens</name>
    <dbReference type="NCBI Taxonomy" id="371601"/>
    <lineage>
        <taxon>Bacteria</taxon>
        <taxon>Pseudomonadati</taxon>
        <taxon>Bacteroidota</taxon>
        <taxon>Bacteroidia</taxon>
        <taxon>Bacteroidales</taxon>
        <taxon>Bacteroidaceae</taxon>
        <taxon>Bacteroides</taxon>
    </lineage>
</organism>
<dbReference type="AlphaFoldDB" id="A0A1I4X3A1"/>
<protein>
    <submittedName>
        <fullName evidence="1">Uncharacterized protein</fullName>
    </submittedName>
</protein>